<dbReference type="Gene3D" id="1.10.10.10">
    <property type="entry name" value="Winged helix-like DNA-binding domain superfamily/Winged helix DNA-binding domain"/>
    <property type="match status" value="1"/>
</dbReference>
<keyword evidence="3" id="KW-0804">Transcription</keyword>
<dbReference type="PANTHER" id="PTHR43132:SF8">
    <property type="entry name" value="HTH-TYPE TRANSCRIPTIONAL REGULATOR KMTR"/>
    <property type="match status" value="1"/>
</dbReference>
<dbReference type="Proteomes" id="UP001596380">
    <property type="component" value="Unassembled WGS sequence"/>
</dbReference>
<evidence type="ECO:0000256" key="2">
    <source>
        <dbReference type="ARBA" id="ARBA00023125"/>
    </source>
</evidence>
<evidence type="ECO:0000256" key="1">
    <source>
        <dbReference type="ARBA" id="ARBA00023015"/>
    </source>
</evidence>
<dbReference type="Pfam" id="PF12840">
    <property type="entry name" value="HTH_20"/>
    <property type="match status" value="1"/>
</dbReference>
<gene>
    <name evidence="5" type="ORF">ACFQKB_18640</name>
</gene>
<proteinExistence type="predicted"/>
<reference evidence="6" key="1">
    <citation type="journal article" date="2019" name="Int. J. Syst. Evol. Microbiol.">
        <title>The Global Catalogue of Microorganisms (GCM) 10K type strain sequencing project: providing services to taxonomists for standard genome sequencing and annotation.</title>
        <authorList>
            <consortium name="The Broad Institute Genomics Platform"/>
            <consortium name="The Broad Institute Genome Sequencing Center for Infectious Disease"/>
            <person name="Wu L."/>
            <person name="Ma J."/>
        </authorList>
    </citation>
    <scope>NUCLEOTIDE SEQUENCE [LARGE SCALE GENOMIC DNA]</scope>
    <source>
        <strain evidence="6">JCM 3369</strain>
    </source>
</reference>
<dbReference type="InterPro" id="IPR036388">
    <property type="entry name" value="WH-like_DNA-bd_sf"/>
</dbReference>
<keyword evidence="6" id="KW-1185">Reference proteome</keyword>
<dbReference type="EMBL" id="JBHSXS010000010">
    <property type="protein sequence ID" value="MFC6881781.1"/>
    <property type="molecule type" value="Genomic_DNA"/>
</dbReference>
<feature type="domain" description="HTH arsR-type" evidence="4">
    <location>
        <begin position="256"/>
        <end position="324"/>
    </location>
</feature>
<evidence type="ECO:0000259" key="4">
    <source>
        <dbReference type="SMART" id="SM00418"/>
    </source>
</evidence>
<dbReference type="RefSeq" id="WP_378049154.1">
    <property type="nucleotide sequence ID" value="NZ_JBHSXE010000001.1"/>
</dbReference>
<keyword evidence="1" id="KW-0805">Transcription regulation</keyword>
<comment type="caution">
    <text evidence="5">The sequence shown here is derived from an EMBL/GenBank/DDBJ whole genome shotgun (WGS) entry which is preliminary data.</text>
</comment>
<dbReference type="InterPro" id="IPR051011">
    <property type="entry name" value="Metal_resp_trans_reg"/>
</dbReference>
<dbReference type="InterPro" id="IPR011991">
    <property type="entry name" value="ArsR-like_HTH"/>
</dbReference>
<evidence type="ECO:0000313" key="6">
    <source>
        <dbReference type="Proteomes" id="UP001596380"/>
    </source>
</evidence>
<protein>
    <submittedName>
        <fullName evidence="5">ArsR/SmtB family transcription factor</fullName>
    </submittedName>
</protein>
<accession>A0ABW2CMC2</accession>
<dbReference type="InterPro" id="IPR001845">
    <property type="entry name" value="HTH_ArsR_DNA-bd_dom"/>
</dbReference>
<keyword evidence="2" id="KW-0238">DNA-binding</keyword>
<dbReference type="SUPFAM" id="SSF46785">
    <property type="entry name" value="Winged helix' DNA-binding domain"/>
    <property type="match status" value="1"/>
</dbReference>
<evidence type="ECO:0000256" key="3">
    <source>
        <dbReference type="ARBA" id="ARBA00023163"/>
    </source>
</evidence>
<sequence>MLRVHFTGEDLVRTRVAETPDPLWESVLSLQMLRARYGSSVFGEWRVRAREDLRRAGLSGVVRELLFPLTPDASYWPDFLTPSEGLLGLEAGIDGVLATPRRRLRGELERTPFPGGVPLPLRALADGDRAALDELGRALRAYHRTVLAPYWPGIRERAEVDHAVRSVERRTGGIGRVLGGFWPMMRWRAPVLEMRHPLDRDLFLNGRGLVLVPSRFCWRGPVPIADPALPPTIVYPMRLMSAAADTSRTAGTSLTRLLGATRARILRSAADGRTTGELARAARVSAATASSHTAVLREAGLITSRRDANSVVHALTALGAALLHEERRTAVDSSAWKSASTS</sequence>
<evidence type="ECO:0000313" key="5">
    <source>
        <dbReference type="EMBL" id="MFC6881781.1"/>
    </source>
</evidence>
<dbReference type="SMART" id="SM00418">
    <property type="entry name" value="HTH_ARSR"/>
    <property type="match status" value="1"/>
</dbReference>
<dbReference type="PANTHER" id="PTHR43132">
    <property type="entry name" value="ARSENICAL RESISTANCE OPERON REPRESSOR ARSR-RELATED"/>
    <property type="match status" value="1"/>
</dbReference>
<organism evidence="5 6">
    <name type="scientific">Actinomadura yumaensis</name>
    <dbReference type="NCBI Taxonomy" id="111807"/>
    <lineage>
        <taxon>Bacteria</taxon>
        <taxon>Bacillati</taxon>
        <taxon>Actinomycetota</taxon>
        <taxon>Actinomycetes</taxon>
        <taxon>Streptosporangiales</taxon>
        <taxon>Thermomonosporaceae</taxon>
        <taxon>Actinomadura</taxon>
    </lineage>
</organism>
<dbReference type="InterPro" id="IPR036390">
    <property type="entry name" value="WH_DNA-bd_sf"/>
</dbReference>
<dbReference type="CDD" id="cd00090">
    <property type="entry name" value="HTH_ARSR"/>
    <property type="match status" value="1"/>
</dbReference>
<name>A0ABW2CMC2_9ACTN</name>